<keyword evidence="1" id="KW-0472">Membrane</keyword>
<evidence type="ECO:0000313" key="3">
    <source>
        <dbReference type="Proteomes" id="UP001200145"/>
    </source>
</evidence>
<name>A0ABS9BCP2_9BACT</name>
<dbReference type="Proteomes" id="UP001200145">
    <property type="component" value="Unassembled WGS sequence"/>
</dbReference>
<keyword evidence="3" id="KW-1185">Reference proteome</keyword>
<comment type="caution">
    <text evidence="2">The sequence shown here is derived from an EMBL/GenBank/DDBJ whole genome shotgun (WGS) entry which is preliminary data.</text>
</comment>
<dbReference type="InterPro" id="IPR048136">
    <property type="entry name" value="STM3941-like"/>
</dbReference>
<dbReference type="RefSeq" id="WP_234863804.1">
    <property type="nucleotide sequence ID" value="NZ_JAKEVY010000001.1"/>
</dbReference>
<organism evidence="2 3">
    <name type="scientific">Flavihumibacter fluminis</name>
    <dbReference type="NCBI Taxonomy" id="2909236"/>
    <lineage>
        <taxon>Bacteria</taxon>
        <taxon>Pseudomonadati</taxon>
        <taxon>Bacteroidota</taxon>
        <taxon>Chitinophagia</taxon>
        <taxon>Chitinophagales</taxon>
        <taxon>Chitinophagaceae</taxon>
        <taxon>Flavihumibacter</taxon>
    </lineage>
</organism>
<protein>
    <submittedName>
        <fullName evidence="2">Uncharacterized protein</fullName>
    </submittedName>
</protein>
<gene>
    <name evidence="2" type="ORF">L0U88_01410</name>
</gene>
<accession>A0ABS9BCP2</accession>
<dbReference type="NCBIfam" id="NF041635">
    <property type="entry name" value="STM3941_fam"/>
    <property type="match status" value="1"/>
</dbReference>
<sequence>MQENIEIPLSKKKLVLLLAGSLVFVAAGIWFLINPPKINNALFGNPTFILIISIAAILFFGTIAVLIARKLPENKPGLIIDSVGLTDNSGGISAGQILWSDLQNISVIEINRQKIILLEVKNPQDYINRQTSGLKRKLMQLNYNSYGTPLSISSNSLQIEFNELVTLLNNRLMAIKG</sequence>
<proteinExistence type="predicted"/>
<keyword evidence="1" id="KW-1133">Transmembrane helix</keyword>
<feature type="transmembrane region" description="Helical" evidence="1">
    <location>
        <begin position="14"/>
        <end position="33"/>
    </location>
</feature>
<evidence type="ECO:0000256" key="1">
    <source>
        <dbReference type="SAM" id="Phobius"/>
    </source>
</evidence>
<reference evidence="2 3" key="1">
    <citation type="submission" date="2022-01" db="EMBL/GenBank/DDBJ databases">
        <title>Flavihumibacter sp. nov., isolated from sediment of a river.</title>
        <authorList>
            <person name="Liu H."/>
        </authorList>
    </citation>
    <scope>NUCLEOTIDE SEQUENCE [LARGE SCALE GENOMIC DNA]</scope>
    <source>
        <strain evidence="2 3">RY-1</strain>
    </source>
</reference>
<evidence type="ECO:0000313" key="2">
    <source>
        <dbReference type="EMBL" id="MCF1713282.1"/>
    </source>
</evidence>
<keyword evidence="1" id="KW-0812">Transmembrane</keyword>
<dbReference type="EMBL" id="JAKEVY010000001">
    <property type="protein sequence ID" value="MCF1713282.1"/>
    <property type="molecule type" value="Genomic_DNA"/>
</dbReference>
<feature type="transmembrane region" description="Helical" evidence="1">
    <location>
        <begin position="48"/>
        <end position="68"/>
    </location>
</feature>